<dbReference type="EMBL" id="JAKNGE010000010">
    <property type="protein sequence ID" value="MCG4745718.1"/>
    <property type="molecule type" value="Genomic_DNA"/>
</dbReference>
<evidence type="ECO:0000256" key="1">
    <source>
        <dbReference type="ARBA" id="ARBA00022722"/>
    </source>
</evidence>
<dbReference type="InterPro" id="IPR011337">
    <property type="entry name" value="DNA_rep_MutH/RE_typeII_Sau3AI"/>
</dbReference>
<keyword evidence="2 6" id="KW-0255">Endonuclease</keyword>
<comment type="caution">
    <text evidence="5">The sequence shown here is derived from an EMBL/GenBank/DDBJ whole genome shotgun (WGS) entry which is preliminary data.</text>
</comment>
<dbReference type="Gene3D" id="3.40.600.10">
    <property type="entry name" value="DNA mismatch repair MutH/Restriction endonuclease, type II"/>
    <property type="match status" value="2"/>
</dbReference>
<keyword evidence="7" id="KW-1185">Reference proteome</keyword>
<dbReference type="AlphaFoldDB" id="A0AAW5C0N1"/>
<evidence type="ECO:0000259" key="4">
    <source>
        <dbReference type="SMART" id="SM00927"/>
    </source>
</evidence>
<evidence type="ECO:0000313" key="6">
    <source>
        <dbReference type="EMBL" id="NSJ50506.1"/>
    </source>
</evidence>
<evidence type="ECO:0000256" key="3">
    <source>
        <dbReference type="ARBA" id="ARBA00022801"/>
    </source>
</evidence>
<dbReference type="GO" id="GO:0003677">
    <property type="term" value="F:DNA binding"/>
    <property type="evidence" value="ECO:0007669"/>
    <property type="project" value="InterPro"/>
</dbReference>
<sequence length="507" mass="59136">MKHHDKYFTREEIIRRFQVFDGEKTLGEVDVRDVFHTQVPAKGVAGCVIEQSVLSMKQNSTQEADLSILQADGSYKDTELKVTGVEPSNKQGEKYAAKEPMSLTAVSIGVIEHEKFLESHFYNKIAHMLFVFYVYDRKSGQKVVPYAEYDRFPVLGYKFLDIADDKDELAKFENDWTQVHDYLVSIENREDRYDLYPLLHQKIKKDLFYIDIAPRFKLQPRQTPRFRLKKSYVNTLFQNFYNHKLEKLSEEFNSYSELDRRLHALTEQYRGRTVEELIHIFGIEVKDIHKLCKHITETIVVHMLGGKSKKISNIELFEKIGLIAKTITVTRKGMETEQMKLFTMDLDEITDASLDYEDTSYYEYFSNHQMLCILFEEPCTAAPLNDNVFQGFKRLVFEDEMINGPIRNVYNEITDKINNNGVVERYVYRKDGTQRINDTGVPMTALNFPKQAQSSVFVRGTGTDSNSKPWVFKGRAADGTDTIHAYSQQIWIKGRYITDMLRKIDFI</sequence>
<proteinExistence type="predicted"/>
<name>A0AAW5C0N1_9FIRM</name>
<reference evidence="6" key="2">
    <citation type="submission" date="2020-02" db="EMBL/GenBank/DDBJ databases">
        <authorList>
            <person name="Littmann E."/>
            <person name="Sorbara M."/>
        </authorList>
    </citation>
    <scope>NUCLEOTIDE SEQUENCE</scope>
    <source>
        <strain evidence="6">MSK.1.17</strain>
    </source>
</reference>
<dbReference type="SMART" id="SM00927">
    <property type="entry name" value="MutH"/>
    <property type="match status" value="1"/>
</dbReference>
<organism evidence="5 8">
    <name type="scientific">Enterocloster aldenensis</name>
    <dbReference type="NCBI Taxonomy" id="358742"/>
    <lineage>
        <taxon>Bacteria</taxon>
        <taxon>Bacillati</taxon>
        <taxon>Bacillota</taxon>
        <taxon>Clostridia</taxon>
        <taxon>Lachnospirales</taxon>
        <taxon>Lachnospiraceae</taxon>
        <taxon>Enterocloster</taxon>
    </lineage>
</organism>
<dbReference type="Proteomes" id="UP001299608">
    <property type="component" value="Unassembled WGS sequence"/>
</dbReference>
<keyword evidence="1" id="KW-0540">Nuclease</keyword>
<dbReference type="GO" id="GO:0004519">
    <property type="term" value="F:endonuclease activity"/>
    <property type="evidence" value="ECO:0007669"/>
    <property type="project" value="UniProtKB-KW"/>
</dbReference>
<protein>
    <submittedName>
        <fullName evidence="6">Restriction endonuclease</fullName>
    </submittedName>
</protein>
<dbReference type="Pfam" id="PF02976">
    <property type="entry name" value="MutH"/>
    <property type="match status" value="1"/>
</dbReference>
<dbReference type="CDD" id="cd22355">
    <property type="entry name" value="Sau3AI_C"/>
    <property type="match status" value="1"/>
</dbReference>
<dbReference type="Proteomes" id="UP000669239">
    <property type="component" value="Unassembled WGS sequence"/>
</dbReference>
<dbReference type="InterPro" id="IPR011335">
    <property type="entry name" value="Restrct_endonuc-II-like"/>
</dbReference>
<dbReference type="GO" id="GO:0016787">
    <property type="term" value="F:hydrolase activity"/>
    <property type="evidence" value="ECO:0007669"/>
    <property type="project" value="UniProtKB-KW"/>
</dbReference>
<keyword evidence="3" id="KW-0378">Hydrolase</keyword>
<dbReference type="InterPro" id="IPR037057">
    <property type="entry name" value="DNA_rep_MutH/T2_RE_sf"/>
</dbReference>
<evidence type="ECO:0000313" key="8">
    <source>
        <dbReference type="Proteomes" id="UP001299608"/>
    </source>
</evidence>
<feature type="domain" description="DNA mismatch repair MutH/Type II restriction enzyme Sau3AI" evidence="4">
    <location>
        <begin position="56"/>
        <end position="175"/>
    </location>
</feature>
<gene>
    <name evidence="6" type="ORF">G5B36_17615</name>
    <name evidence="5" type="ORF">L0N08_09880</name>
</gene>
<dbReference type="SUPFAM" id="SSF52980">
    <property type="entry name" value="Restriction endonuclease-like"/>
    <property type="match status" value="2"/>
</dbReference>
<dbReference type="RefSeq" id="WP_165642570.1">
    <property type="nucleotide sequence ID" value="NZ_JAAITT010000027.1"/>
</dbReference>
<evidence type="ECO:0000313" key="7">
    <source>
        <dbReference type="Proteomes" id="UP000669239"/>
    </source>
</evidence>
<reference evidence="6 7" key="1">
    <citation type="journal article" date="2020" name="Cell Host Microbe">
        <title>Functional and Genomic Variation between Human-Derived Isolates of Lachnospiraceae Reveals Inter- and Intra-Species Diversity.</title>
        <authorList>
            <person name="Sorbara M.T."/>
            <person name="Littmann E.R."/>
            <person name="Fontana E."/>
            <person name="Moody T.U."/>
            <person name="Kohout C.E."/>
            <person name="Gjonbalaj M."/>
            <person name="Eaton V."/>
            <person name="Seok R."/>
            <person name="Leiner I.M."/>
            <person name="Pamer E.G."/>
        </authorList>
    </citation>
    <scope>NUCLEOTIDE SEQUENCE [LARGE SCALE GENOMIC DNA]</scope>
    <source>
        <strain evidence="6 7">MSK.1.17</strain>
    </source>
</reference>
<evidence type="ECO:0000256" key="2">
    <source>
        <dbReference type="ARBA" id="ARBA00022759"/>
    </source>
</evidence>
<reference evidence="5" key="3">
    <citation type="submission" date="2022-01" db="EMBL/GenBank/DDBJ databases">
        <title>Collection of gut derived symbiotic bacterial strains cultured from healthy donors.</title>
        <authorList>
            <person name="Lin H."/>
            <person name="Kohout C."/>
            <person name="Waligurski E."/>
            <person name="Pamer E.G."/>
        </authorList>
    </citation>
    <scope>NUCLEOTIDE SEQUENCE</scope>
    <source>
        <strain evidence="5">DFI.6.55</strain>
    </source>
</reference>
<accession>A0AAW5C0N1</accession>
<dbReference type="EMBL" id="JAAITT010000027">
    <property type="protein sequence ID" value="NSJ50506.1"/>
    <property type="molecule type" value="Genomic_DNA"/>
</dbReference>
<evidence type="ECO:0000313" key="5">
    <source>
        <dbReference type="EMBL" id="MCG4745718.1"/>
    </source>
</evidence>